<organism evidence="1 2">
    <name type="scientific">Candidatus Methanofishera endochildressiae</name>
    <dbReference type="NCBI Taxonomy" id="2738884"/>
    <lineage>
        <taxon>Bacteria</taxon>
        <taxon>Pseudomonadati</taxon>
        <taxon>Pseudomonadota</taxon>
        <taxon>Gammaproteobacteria</taxon>
        <taxon>Candidatus Methanofishera</taxon>
    </lineage>
</organism>
<sequence>MMIVSTIFPKAFRGAVRKYGEIMWFPLSLLDVDNEQIFAKYSVEWEPFDVDEYINTYCMGKEIQRLNQEKLDAVKGIAIKLDISFSFLKYYASVYLNSKGYNDWKLTEK</sequence>
<name>A0A7Z0SE16_9GAMM</name>
<dbReference type="EMBL" id="JACCHS010000169">
    <property type="protein sequence ID" value="NYT47526.1"/>
    <property type="molecule type" value="Genomic_DNA"/>
</dbReference>
<gene>
    <name evidence="1" type="ORF">H0A75_08120</name>
</gene>
<protein>
    <submittedName>
        <fullName evidence="1">Uncharacterized protein</fullName>
    </submittedName>
</protein>
<reference evidence="1 2" key="1">
    <citation type="submission" date="2020-05" db="EMBL/GenBank/DDBJ databases">
        <title>Horizontal transmission and recombination maintain forever young bacterial symbiont genomes.</title>
        <authorList>
            <person name="Russell S.L."/>
            <person name="Pepper-Tunick E."/>
            <person name="Svedberg J."/>
            <person name="Byrne A."/>
            <person name="Ruelas Castillo J."/>
            <person name="Vollmers C."/>
            <person name="Beinart R.A."/>
            <person name="Corbett-Detig R."/>
        </authorList>
    </citation>
    <scope>NUCLEOTIDE SEQUENCE [LARGE SCALE GENOMIC DNA]</scope>
    <source>
        <strain evidence="1">4727-3</strain>
    </source>
</reference>
<evidence type="ECO:0000313" key="2">
    <source>
        <dbReference type="Proteomes" id="UP000537890"/>
    </source>
</evidence>
<comment type="caution">
    <text evidence="1">The sequence shown here is derived from an EMBL/GenBank/DDBJ whole genome shotgun (WGS) entry which is preliminary data.</text>
</comment>
<dbReference type="AlphaFoldDB" id="A0A7Z0SE16"/>
<proteinExistence type="predicted"/>
<accession>A0A7Z0SE16</accession>
<evidence type="ECO:0000313" key="1">
    <source>
        <dbReference type="EMBL" id="NYT47526.1"/>
    </source>
</evidence>
<dbReference type="Proteomes" id="UP000537890">
    <property type="component" value="Unassembled WGS sequence"/>
</dbReference>